<keyword evidence="1" id="KW-1133">Transmembrane helix</keyword>
<accession>A0A4P6Q2V5</accession>
<keyword evidence="1" id="KW-0472">Membrane</keyword>
<feature type="transmembrane region" description="Helical" evidence="1">
    <location>
        <begin position="100"/>
        <end position="123"/>
    </location>
</feature>
<dbReference type="AlphaFoldDB" id="A0A4P6Q2V5"/>
<name>A0A4P6Q2V5_9ACTN</name>
<evidence type="ECO:0000313" key="2">
    <source>
        <dbReference type="EMBL" id="QBI54988.1"/>
    </source>
</evidence>
<feature type="transmembrane region" description="Helical" evidence="1">
    <location>
        <begin position="7"/>
        <end position="24"/>
    </location>
</feature>
<feature type="transmembrane region" description="Helical" evidence="1">
    <location>
        <begin position="36"/>
        <end position="57"/>
    </location>
</feature>
<dbReference type="EMBL" id="CP036455">
    <property type="protein sequence ID" value="QBI54988.1"/>
    <property type="molecule type" value="Genomic_DNA"/>
</dbReference>
<evidence type="ECO:0000313" key="3">
    <source>
        <dbReference type="Proteomes" id="UP000292235"/>
    </source>
</evidence>
<keyword evidence="1" id="KW-0812">Transmembrane</keyword>
<protein>
    <submittedName>
        <fullName evidence="2">Uncharacterized protein</fullName>
    </submittedName>
</protein>
<gene>
    <name evidence="2" type="ORF">EKD16_16080</name>
</gene>
<dbReference type="RefSeq" id="WP_131099074.1">
    <property type="nucleotide sequence ID" value="NZ_CP036455.1"/>
</dbReference>
<feature type="transmembrane region" description="Helical" evidence="1">
    <location>
        <begin position="64"/>
        <end position="88"/>
    </location>
</feature>
<keyword evidence="3" id="KW-1185">Reference proteome</keyword>
<reference evidence="2 3" key="1">
    <citation type="submission" date="2019-02" db="EMBL/GenBank/DDBJ databases">
        <authorList>
            <person name="Khodamoradi S."/>
            <person name="Hahnke R.L."/>
            <person name="Kaempfer P."/>
            <person name="Schumann P."/>
            <person name="Rohde M."/>
            <person name="Steinert M."/>
            <person name="Luzhetskyy A."/>
            <person name="Wink J."/>
            <person name="Ruckert C."/>
        </authorList>
    </citation>
    <scope>NUCLEOTIDE SEQUENCE [LARGE SCALE GENOMIC DNA]</scope>
    <source>
        <strain evidence="2 3">M2</strain>
    </source>
</reference>
<dbReference type="Proteomes" id="UP000292235">
    <property type="component" value="Chromosome"/>
</dbReference>
<dbReference type="KEGG" id="strr:EKD16_16080"/>
<organism evidence="2 3">
    <name type="scientific">Streptomonospora litoralis</name>
    <dbReference type="NCBI Taxonomy" id="2498135"/>
    <lineage>
        <taxon>Bacteria</taxon>
        <taxon>Bacillati</taxon>
        <taxon>Actinomycetota</taxon>
        <taxon>Actinomycetes</taxon>
        <taxon>Streptosporangiales</taxon>
        <taxon>Nocardiopsidaceae</taxon>
        <taxon>Streptomonospora</taxon>
    </lineage>
</organism>
<proteinExistence type="predicted"/>
<dbReference type="OrthoDB" id="2898516at2"/>
<evidence type="ECO:0000256" key="1">
    <source>
        <dbReference type="SAM" id="Phobius"/>
    </source>
</evidence>
<sequence>MDIRRLQWPLVLGLGALALVRPLLNIVTDQVEGVDVAAPVLATVAVSLVWIAVVGLFRVDQPVLTLVCAGLAYAVLAMLLSGLLSVALDGELQGPLASPIAIVPVLLTNAVWGALAGLLALLLQRLRGGARRKR</sequence>